<keyword evidence="8" id="KW-0732">Signal</keyword>
<keyword evidence="11" id="KW-1185">Reference proteome</keyword>
<reference evidence="10" key="1">
    <citation type="submission" date="2022-08" db="UniProtKB">
        <authorList>
            <consortium name="EnsemblMetazoa"/>
        </authorList>
    </citation>
    <scope>IDENTIFICATION</scope>
    <source>
        <strain evidence="10">05x7-T-G4-1.051#20</strain>
    </source>
</reference>
<keyword evidence="7" id="KW-0812">Transmembrane</keyword>
<dbReference type="GO" id="GO:0005911">
    <property type="term" value="C:cell-cell junction"/>
    <property type="evidence" value="ECO:0007669"/>
    <property type="project" value="TreeGrafter"/>
</dbReference>
<feature type="domain" description="Ig-like" evidence="9">
    <location>
        <begin position="26"/>
        <end position="122"/>
    </location>
</feature>
<dbReference type="Gene3D" id="2.60.40.10">
    <property type="entry name" value="Immunoglobulins"/>
    <property type="match status" value="2"/>
</dbReference>
<feature type="compositionally biased region" description="Basic and acidic residues" evidence="6">
    <location>
        <begin position="588"/>
        <end position="605"/>
    </location>
</feature>
<feature type="domain" description="Ig-like" evidence="9">
    <location>
        <begin position="218"/>
        <end position="315"/>
    </location>
</feature>
<feature type="chain" id="PRO_5036501402" description="Ig-like domain-containing protein" evidence="8">
    <location>
        <begin position="24"/>
        <end position="628"/>
    </location>
</feature>
<evidence type="ECO:0000313" key="10">
    <source>
        <dbReference type="EnsemblMetazoa" id="G25221.1:cds"/>
    </source>
</evidence>
<dbReference type="InterPro" id="IPR013783">
    <property type="entry name" value="Ig-like_fold"/>
</dbReference>
<evidence type="ECO:0000256" key="3">
    <source>
        <dbReference type="ARBA" id="ARBA00023157"/>
    </source>
</evidence>
<dbReference type="PANTHER" id="PTHR11640:SF158">
    <property type="entry name" value="V-SET AND IMMUNOGLOBULIN DOMAIN-CONTAINING PROTEIN 10-LIKE 2"/>
    <property type="match status" value="1"/>
</dbReference>
<evidence type="ECO:0000256" key="4">
    <source>
        <dbReference type="ARBA" id="ARBA00023180"/>
    </source>
</evidence>
<proteinExistence type="predicted"/>
<evidence type="ECO:0000259" key="9">
    <source>
        <dbReference type="PROSITE" id="PS50835"/>
    </source>
</evidence>
<keyword evidence="2 7" id="KW-0472">Membrane</keyword>
<organism evidence="10 11">
    <name type="scientific">Magallana gigas</name>
    <name type="common">Pacific oyster</name>
    <name type="synonym">Crassostrea gigas</name>
    <dbReference type="NCBI Taxonomy" id="29159"/>
    <lineage>
        <taxon>Eukaryota</taxon>
        <taxon>Metazoa</taxon>
        <taxon>Spiralia</taxon>
        <taxon>Lophotrochozoa</taxon>
        <taxon>Mollusca</taxon>
        <taxon>Bivalvia</taxon>
        <taxon>Autobranchia</taxon>
        <taxon>Pteriomorphia</taxon>
        <taxon>Ostreida</taxon>
        <taxon>Ostreoidea</taxon>
        <taxon>Ostreidae</taxon>
        <taxon>Magallana</taxon>
    </lineage>
</organism>
<dbReference type="EnsemblMetazoa" id="G25221.1">
    <property type="protein sequence ID" value="G25221.1:cds"/>
    <property type="gene ID" value="G25221"/>
</dbReference>
<dbReference type="AlphaFoldDB" id="A0A8W8KTG3"/>
<dbReference type="SUPFAM" id="SSF48726">
    <property type="entry name" value="Immunoglobulin"/>
    <property type="match status" value="2"/>
</dbReference>
<feature type="transmembrane region" description="Helical" evidence="7">
    <location>
        <begin position="435"/>
        <end position="459"/>
    </location>
</feature>
<dbReference type="PANTHER" id="PTHR11640">
    <property type="entry name" value="NEPHRIN"/>
    <property type="match status" value="1"/>
</dbReference>
<evidence type="ECO:0000256" key="7">
    <source>
        <dbReference type="SAM" id="Phobius"/>
    </source>
</evidence>
<dbReference type="OrthoDB" id="6146423at2759"/>
<dbReference type="Pfam" id="PF13927">
    <property type="entry name" value="Ig_3"/>
    <property type="match status" value="1"/>
</dbReference>
<keyword evidence="7" id="KW-1133">Transmembrane helix</keyword>
<comment type="subcellular location">
    <subcellularLocation>
        <location evidence="1">Membrane</location>
        <topology evidence="1">Single-pass type I membrane protein</topology>
    </subcellularLocation>
</comment>
<keyword evidence="5" id="KW-0393">Immunoglobulin domain</keyword>
<keyword evidence="3" id="KW-1015">Disulfide bond</keyword>
<dbReference type="GO" id="GO:0098609">
    <property type="term" value="P:cell-cell adhesion"/>
    <property type="evidence" value="ECO:0007669"/>
    <property type="project" value="TreeGrafter"/>
</dbReference>
<accession>A0A8W8KTG3</accession>
<dbReference type="InterPro" id="IPR003599">
    <property type="entry name" value="Ig_sub"/>
</dbReference>
<keyword evidence="4" id="KW-0325">Glycoprotein</keyword>
<evidence type="ECO:0000313" key="11">
    <source>
        <dbReference type="Proteomes" id="UP000005408"/>
    </source>
</evidence>
<dbReference type="Proteomes" id="UP000005408">
    <property type="component" value="Unassembled WGS sequence"/>
</dbReference>
<evidence type="ECO:0000256" key="2">
    <source>
        <dbReference type="ARBA" id="ARBA00023136"/>
    </source>
</evidence>
<sequence>MGTGVFTYSVYLFVILEIISTDACSPRQSDSSSLTIVFGSSHQFLCSYSSCSEKQIFSWRVDGVAQSYNLVTTSYSTGLSSSNSTIYNGTSRFTYIPTRPPSSSKNTVTVTCQAGSKNVSVTVTINYGPDNPVLNTTGTLDVTEYNSTPYITCRSSCNPQCDYKFSKDGSISSSGSLGNFYKSSVRKYDDGIYRCIATNKVGSKNSSGSFSLNVLYPPTFLLTRSPSSGQVEEGTSVSFSFYARISGNPSTYTFRECDHSVDGTFLRNIPYRKEPSRISFTIQNVSITDRGRYTCRVTNNITNRYGGSIVEDSISLEVKTPPLILMKTKTVRRSGNNFSLSVDFISLTYVPEVHWFRIMEGQTGETAVNNEINRISYAIVKDNITFSIPSYITKLNTSYPGRYISFIKNNMGAEIVEYVAGSKGSSDDQSETSTALAVVGSLFLVLGIICLGVAVFLYYNLKKTREKVYKERHASLFILPPASALNPYGNEYVEGEVNPMDVELTIQRDEDSSPGIVAPSLPTPSVDKKCKERKQNDEGALYENTEMKTSSDNKYVTLTTDQPPVPLYETPHTLTDEIKLKFNKKDKHPYANEKPKKQKKPDTKVKSYANINFRKGKAKTYENHEPGS</sequence>
<dbReference type="GO" id="GO:0005886">
    <property type="term" value="C:plasma membrane"/>
    <property type="evidence" value="ECO:0007669"/>
    <property type="project" value="TreeGrafter"/>
</dbReference>
<feature type="region of interest" description="Disordered" evidence="6">
    <location>
        <begin position="584"/>
        <end position="628"/>
    </location>
</feature>
<dbReference type="InterPro" id="IPR036179">
    <property type="entry name" value="Ig-like_dom_sf"/>
</dbReference>
<dbReference type="SMART" id="SM00409">
    <property type="entry name" value="IG"/>
    <property type="match status" value="2"/>
</dbReference>
<evidence type="ECO:0000256" key="5">
    <source>
        <dbReference type="ARBA" id="ARBA00023319"/>
    </source>
</evidence>
<evidence type="ECO:0000256" key="8">
    <source>
        <dbReference type="SAM" id="SignalP"/>
    </source>
</evidence>
<evidence type="ECO:0000256" key="6">
    <source>
        <dbReference type="SAM" id="MobiDB-lite"/>
    </source>
</evidence>
<name>A0A8W8KTG3_MAGGI</name>
<evidence type="ECO:0000256" key="1">
    <source>
        <dbReference type="ARBA" id="ARBA00004479"/>
    </source>
</evidence>
<dbReference type="Pfam" id="PF13895">
    <property type="entry name" value="Ig_2"/>
    <property type="match status" value="1"/>
</dbReference>
<dbReference type="PROSITE" id="PS50835">
    <property type="entry name" value="IG_LIKE"/>
    <property type="match status" value="3"/>
</dbReference>
<feature type="compositionally biased region" description="Basic and acidic residues" evidence="6">
    <location>
        <begin position="619"/>
        <end position="628"/>
    </location>
</feature>
<dbReference type="OMA" id="DFLECTH"/>
<dbReference type="InterPro" id="IPR051275">
    <property type="entry name" value="Cell_adhesion_signaling"/>
</dbReference>
<dbReference type="GO" id="GO:0050839">
    <property type="term" value="F:cell adhesion molecule binding"/>
    <property type="evidence" value="ECO:0007669"/>
    <property type="project" value="TreeGrafter"/>
</dbReference>
<protein>
    <recommendedName>
        <fullName evidence="9">Ig-like domain-containing protein</fullName>
    </recommendedName>
</protein>
<dbReference type="InterPro" id="IPR007110">
    <property type="entry name" value="Ig-like_dom"/>
</dbReference>
<feature type="signal peptide" evidence="8">
    <location>
        <begin position="1"/>
        <end position="23"/>
    </location>
</feature>
<feature type="domain" description="Ig-like" evidence="9">
    <location>
        <begin position="132"/>
        <end position="211"/>
    </location>
</feature>